<evidence type="ECO:0000256" key="3">
    <source>
        <dbReference type="ARBA" id="ARBA00022588"/>
    </source>
</evidence>
<keyword evidence="2" id="KW-0963">Cytoplasm</keyword>
<dbReference type="Proteomes" id="UP000261560">
    <property type="component" value="Unplaced"/>
</dbReference>
<dbReference type="GeneTree" id="ENSGT00940000164898"/>
<dbReference type="GO" id="GO:0045087">
    <property type="term" value="P:innate immune response"/>
    <property type="evidence" value="ECO:0007669"/>
    <property type="project" value="UniProtKB-KW"/>
</dbReference>
<dbReference type="Pfam" id="PF00619">
    <property type="entry name" value="CARD"/>
    <property type="match status" value="1"/>
</dbReference>
<dbReference type="AlphaFoldDB" id="A0A3B3BEL7"/>
<dbReference type="OrthoDB" id="8888059at2759"/>
<keyword evidence="4" id="KW-0391">Immunity</keyword>
<dbReference type="PROSITE" id="PS50209">
    <property type="entry name" value="CARD"/>
    <property type="match status" value="1"/>
</dbReference>
<feature type="domain" description="CARD" evidence="6">
    <location>
        <begin position="108"/>
        <end position="197"/>
    </location>
</feature>
<dbReference type="GO" id="GO:0006954">
    <property type="term" value="P:inflammatory response"/>
    <property type="evidence" value="ECO:0007669"/>
    <property type="project" value="UniProtKB-KW"/>
</dbReference>
<evidence type="ECO:0000259" key="6">
    <source>
        <dbReference type="PROSITE" id="PS50209"/>
    </source>
</evidence>
<dbReference type="InterPro" id="IPR004020">
    <property type="entry name" value="DAPIN"/>
</dbReference>
<evidence type="ECO:0000256" key="1">
    <source>
        <dbReference type="ARBA" id="ARBA00004514"/>
    </source>
</evidence>
<dbReference type="Ensembl" id="ENSOMET00000009820.1">
    <property type="protein sequence ID" value="ENSOMEP00000024389.1"/>
    <property type="gene ID" value="ENSOMEG00000005006.1"/>
</dbReference>
<dbReference type="InterPro" id="IPR011029">
    <property type="entry name" value="DEATH-like_dom_sf"/>
</dbReference>
<dbReference type="OMA" id="TSCDIFY"/>
<accession>A0A3B3BEL7</accession>
<keyword evidence="3" id="KW-0399">Innate immunity</keyword>
<dbReference type="STRING" id="30732.ENSOMEP00000024389"/>
<evidence type="ECO:0000256" key="5">
    <source>
        <dbReference type="ARBA" id="ARBA00023198"/>
    </source>
</evidence>
<keyword evidence="5" id="KW-0395">Inflammatory response</keyword>
<evidence type="ECO:0000313" key="8">
    <source>
        <dbReference type="Ensembl" id="ENSOMEP00000004051.1"/>
    </source>
</evidence>
<dbReference type="PANTHER" id="PTHR46985:SF2">
    <property type="entry name" value="APOPTOSIS-ASSOCIATED SPECK-LIKE PROTEIN CONTAINING A CARD"/>
    <property type="match status" value="1"/>
</dbReference>
<dbReference type="PANTHER" id="PTHR46985">
    <property type="entry name" value="NACHT, LRR AND PYD DOMAINS-CONTAINING PROTEIN 1"/>
    <property type="match status" value="1"/>
</dbReference>
<keyword evidence="9" id="KW-1185">Reference proteome</keyword>
<evidence type="ECO:0000256" key="4">
    <source>
        <dbReference type="ARBA" id="ARBA00022859"/>
    </source>
</evidence>
<evidence type="ECO:0000313" key="9">
    <source>
        <dbReference type="Proteomes" id="UP000261560"/>
    </source>
</evidence>
<dbReference type="GeneID" id="112136687"/>
<evidence type="ECO:0000256" key="2">
    <source>
        <dbReference type="ARBA" id="ARBA00022490"/>
    </source>
</evidence>
<dbReference type="InterPro" id="IPR001315">
    <property type="entry name" value="CARD"/>
</dbReference>
<evidence type="ECO:0000259" key="7">
    <source>
        <dbReference type="PROSITE" id="PS50824"/>
    </source>
</evidence>
<dbReference type="Gene3D" id="1.10.533.10">
    <property type="entry name" value="Death Domain, Fas"/>
    <property type="match status" value="2"/>
</dbReference>
<dbReference type="Ensembl" id="ENSOMET00000009798.1">
    <property type="protein sequence ID" value="ENSOMEP00000004051.1"/>
    <property type="gene ID" value="ENSOMEG00000005006.1"/>
</dbReference>
<dbReference type="InterPro" id="IPR051249">
    <property type="entry name" value="NLRP_Inflammasome"/>
</dbReference>
<sequence>MAAKKALKKCLQKLSSKEFKEFTDSLLDREGEPRVYKNQIEGKDYMEVTNVMVNVFSEKNVLSVAAEVLRDANLEGLADELGAAAPPPAGVKVVAGPTSASPAPSASGSLSEKEFVDKYRAELAKKLTDTNPLLDLLCSKKVLNDNSYAEIKALPTDNQRMSKLLFGSYVKSAPTCSILFNYLKDEQPFLVEELLES</sequence>
<dbReference type="PaxDb" id="30732-ENSOMEP00000024389"/>
<name>A0A3B3BEL7_ORYME</name>
<proteinExistence type="predicted"/>
<dbReference type="SUPFAM" id="SSF47986">
    <property type="entry name" value="DEATH domain"/>
    <property type="match status" value="2"/>
</dbReference>
<protein>
    <submittedName>
        <fullName evidence="8">NACHT, LRR and PYD domains-containing protein 1b allele 5-like</fullName>
    </submittedName>
</protein>
<feature type="domain" description="Pyrin" evidence="7">
    <location>
        <begin position="1"/>
        <end position="87"/>
    </location>
</feature>
<dbReference type="GO" id="GO:0042981">
    <property type="term" value="P:regulation of apoptotic process"/>
    <property type="evidence" value="ECO:0007669"/>
    <property type="project" value="InterPro"/>
</dbReference>
<reference evidence="8" key="1">
    <citation type="submission" date="2025-05" db="UniProtKB">
        <authorList>
            <consortium name="Ensembl"/>
        </authorList>
    </citation>
    <scope>IDENTIFICATION</scope>
</reference>
<dbReference type="Pfam" id="PF02758">
    <property type="entry name" value="PYRIN"/>
    <property type="match status" value="1"/>
</dbReference>
<dbReference type="GO" id="GO:0005829">
    <property type="term" value="C:cytosol"/>
    <property type="evidence" value="ECO:0007669"/>
    <property type="project" value="UniProtKB-SubCell"/>
</dbReference>
<comment type="subcellular location">
    <subcellularLocation>
        <location evidence="1">Cytoplasm</location>
        <location evidence="1">Cytosol</location>
    </subcellularLocation>
</comment>
<dbReference type="PROSITE" id="PS50824">
    <property type="entry name" value="DAPIN"/>
    <property type="match status" value="1"/>
</dbReference>
<dbReference type="SMART" id="SM01289">
    <property type="entry name" value="PYRIN"/>
    <property type="match status" value="1"/>
</dbReference>
<organism evidence="8 9">
    <name type="scientific">Oryzias melastigma</name>
    <name type="common">Marine medaka</name>
    <dbReference type="NCBI Taxonomy" id="30732"/>
    <lineage>
        <taxon>Eukaryota</taxon>
        <taxon>Metazoa</taxon>
        <taxon>Chordata</taxon>
        <taxon>Craniata</taxon>
        <taxon>Vertebrata</taxon>
        <taxon>Euteleostomi</taxon>
        <taxon>Actinopterygii</taxon>
        <taxon>Neopterygii</taxon>
        <taxon>Teleostei</taxon>
        <taxon>Neoteleostei</taxon>
        <taxon>Acanthomorphata</taxon>
        <taxon>Ovalentaria</taxon>
        <taxon>Atherinomorphae</taxon>
        <taxon>Beloniformes</taxon>
        <taxon>Adrianichthyidae</taxon>
        <taxon>Oryziinae</taxon>
        <taxon>Oryzias</taxon>
    </lineage>
</organism>
<dbReference type="RefSeq" id="XP_024114331.1">
    <property type="nucleotide sequence ID" value="XM_024258563.2"/>
</dbReference>
<dbReference type="KEGG" id="oml:112136687"/>